<name>A0A4U1EMV8_MONMO</name>
<evidence type="ECO:0000256" key="8">
    <source>
        <dbReference type="SAM" id="MobiDB-lite"/>
    </source>
</evidence>
<dbReference type="GO" id="GO:0004930">
    <property type="term" value="F:G protein-coupled receptor activity"/>
    <property type="evidence" value="ECO:0007669"/>
    <property type="project" value="InterPro"/>
</dbReference>
<keyword evidence="7" id="KW-0325">Glycoprotein</keyword>
<dbReference type="Pfam" id="PF01094">
    <property type="entry name" value="ANF_receptor"/>
    <property type="match status" value="1"/>
</dbReference>
<evidence type="ECO:0000256" key="7">
    <source>
        <dbReference type="ARBA" id="ARBA00023180"/>
    </source>
</evidence>
<dbReference type="InterPro" id="IPR050726">
    <property type="entry name" value="mGluR"/>
</dbReference>
<evidence type="ECO:0000256" key="6">
    <source>
        <dbReference type="ARBA" id="ARBA00023170"/>
    </source>
</evidence>
<dbReference type="AlphaFoldDB" id="A0A4U1EMV8"/>
<feature type="compositionally biased region" description="Polar residues" evidence="8">
    <location>
        <begin position="350"/>
        <end position="367"/>
    </location>
</feature>
<evidence type="ECO:0000256" key="4">
    <source>
        <dbReference type="ARBA" id="ARBA00022989"/>
    </source>
</evidence>
<evidence type="ECO:0000313" key="11">
    <source>
        <dbReference type="Proteomes" id="UP000308365"/>
    </source>
</evidence>
<sequence>MVFEGKRSASCPCFFLLTAKFYWILTMMQRTHSQEYAHSIRVDGDIILGGLFPVHAKGERGVPCGELKKEKGIHRLEAMLYAIDQINKDPDLLSNVTLGVRILDTCSRDTYALEQSLTFVQALIEKDASDVKCANGDPPIFTKPDKISGVIGAAASSVSIMVANILRLFKVHMFLKFCLIFFCLKKKKPPPNNRFWCLERGEKRGKHVESSWREVKARRERSRVCERPHKSLGRKELQGPGNIRKQVEPPSSSPHWLWTPGKIDTLDPPVPPAECTGELQSSRGEDDSRKSVSLKTRQPARSPPGSEDRPRKKARVEEPKWLVFVLVGYEAVSDSPPEITEEDFKGGLSPSHSGINGNGTTSVSMGW</sequence>
<keyword evidence="6" id="KW-0675">Receptor</keyword>
<evidence type="ECO:0000256" key="1">
    <source>
        <dbReference type="ARBA" id="ARBA00004141"/>
    </source>
</evidence>
<dbReference type="FunFam" id="3.40.50.2300:FF:000196">
    <property type="entry name" value="Glutamate metabotropic receptor 7"/>
    <property type="match status" value="1"/>
</dbReference>
<dbReference type="InterPro" id="IPR000144">
    <property type="entry name" value="GPCR_3_mGluR8"/>
</dbReference>
<feature type="domain" description="Receptor ligand binding region" evidence="9">
    <location>
        <begin position="75"/>
        <end position="174"/>
    </location>
</feature>
<keyword evidence="3" id="KW-0732">Signal</keyword>
<keyword evidence="4" id="KW-1133">Transmembrane helix</keyword>
<proteinExistence type="predicted"/>
<dbReference type="InterPro" id="IPR000337">
    <property type="entry name" value="GPCR_3"/>
</dbReference>
<accession>A0A4U1EMV8</accession>
<comment type="caution">
    <text evidence="10">The sequence shown here is derived from an EMBL/GenBank/DDBJ whole genome shotgun (WGS) entry which is preliminary data.</text>
</comment>
<dbReference type="PRINTS" id="PR01058">
    <property type="entry name" value="MTABOTROPC8R"/>
</dbReference>
<keyword evidence="5" id="KW-0472">Membrane</keyword>
<dbReference type="InterPro" id="IPR028082">
    <property type="entry name" value="Peripla_BP_I"/>
</dbReference>
<protein>
    <recommendedName>
        <fullName evidence="9">Receptor ligand binding region domain-containing protein</fullName>
    </recommendedName>
</protein>
<dbReference type="PRINTS" id="PR00248">
    <property type="entry name" value="GPCRMGR"/>
</dbReference>
<dbReference type="Proteomes" id="UP000308365">
    <property type="component" value="Unassembled WGS sequence"/>
</dbReference>
<evidence type="ECO:0000256" key="3">
    <source>
        <dbReference type="ARBA" id="ARBA00022729"/>
    </source>
</evidence>
<evidence type="ECO:0000256" key="5">
    <source>
        <dbReference type="ARBA" id="ARBA00023136"/>
    </source>
</evidence>
<evidence type="ECO:0000259" key="9">
    <source>
        <dbReference type="Pfam" id="PF01094"/>
    </source>
</evidence>
<organism evidence="10 11">
    <name type="scientific">Monodon monoceros</name>
    <name type="common">Narwhal</name>
    <name type="synonym">Ceratodon monodon</name>
    <dbReference type="NCBI Taxonomy" id="40151"/>
    <lineage>
        <taxon>Eukaryota</taxon>
        <taxon>Metazoa</taxon>
        <taxon>Chordata</taxon>
        <taxon>Craniata</taxon>
        <taxon>Vertebrata</taxon>
        <taxon>Euteleostomi</taxon>
        <taxon>Mammalia</taxon>
        <taxon>Eutheria</taxon>
        <taxon>Laurasiatheria</taxon>
        <taxon>Artiodactyla</taxon>
        <taxon>Whippomorpha</taxon>
        <taxon>Cetacea</taxon>
        <taxon>Odontoceti</taxon>
        <taxon>Monodontidae</taxon>
        <taxon>Monodon</taxon>
    </lineage>
</organism>
<dbReference type="GO" id="GO:0016020">
    <property type="term" value="C:membrane"/>
    <property type="evidence" value="ECO:0007669"/>
    <property type="project" value="UniProtKB-SubCell"/>
</dbReference>
<evidence type="ECO:0000256" key="2">
    <source>
        <dbReference type="ARBA" id="ARBA00022692"/>
    </source>
</evidence>
<dbReference type="EMBL" id="RWIC01001090">
    <property type="protein sequence ID" value="TKC37795.1"/>
    <property type="molecule type" value="Genomic_DNA"/>
</dbReference>
<feature type="region of interest" description="Disordered" evidence="8">
    <location>
        <begin position="335"/>
        <end position="367"/>
    </location>
</feature>
<dbReference type="InterPro" id="IPR001828">
    <property type="entry name" value="ANF_lig-bd_rcpt"/>
</dbReference>
<feature type="compositionally biased region" description="Basic and acidic residues" evidence="8">
    <location>
        <begin position="306"/>
        <end position="315"/>
    </location>
</feature>
<dbReference type="Gene3D" id="3.40.50.2300">
    <property type="match status" value="1"/>
</dbReference>
<reference evidence="11" key="1">
    <citation type="journal article" date="2019" name="IScience">
        <title>Narwhal Genome Reveals Long-Term Low Genetic Diversity despite Current Large Abundance Size.</title>
        <authorList>
            <person name="Westbury M.V."/>
            <person name="Petersen B."/>
            <person name="Garde E."/>
            <person name="Heide-Jorgensen M.P."/>
            <person name="Lorenzen E.D."/>
        </authorList>
    </citation>
    <scope>NUCLEOTIDE SEQUENCE [LARGE SCALE GENOMIC DNA]</scope>
</reference>
<dbReference type="SUPFAM" id="SSF53822">
    <property type="entry name" value="Periplasmic binding protein-like I"/>
    <property type="match status" value="1"/>
</dbReference>
<evidence type="ECO:0000313" key="10">
    <source>
        <dbReference type="EMBL" id="TKC37795.1"/>
    </source>
</evidence>
<keyword evidence="2" id="KW-0812">Transmembrane</keyword>
<dbReference type="PANTHER" id="PTHR24060">
    <property type="entry name" value="METABOTROPIC GLUTAMATE RECEPTOR"/>
    <property type="match status" value="1"/>
</dbReference>
<gene>
    <name evidence="10" type="ORF">EI555_001495</name>
</gene>
<feature type="region of interest" description="Disordered" evidence="8">
    <location>
        <begin position="219"/>
        <end position="315"/>
    </location>
</feature>
<comment type="subcellular location">
    <subcellularLocation>
        <location evidence="1">Membrane</location>
        <topology evidence="1">Multi-pass membrane protein</topology>
    </subcellularLocation>
</comment>
<feature type="compositionally biased region" description="Basic and acidic residues" evidence="8">
    <location>
        <begin position="219"/>
        <end position="237"/>
    </location>
</feature>